<keyword evidence="4 6" id="KW-0472">Membrane</keyword>
<keyword evidence="2 6" id="KW-0812">Transmembrane</keyword>
<feature type="compositionally biased region" description="Pro residues" evidence="5">
    <location>
        <begin position="56"/>
        <end position="67"/>
    </location>
</feature>
<dbReference type="SUPFAM" id="SSF74653">
    <property type="entry name" value="TolA/TonB C-terminal domain"/>
    <property type="match status" value="1"/>
</dbReference>
<keyword evidence="3 6" id="KW-1133">Transmembrane helix</keyword>
<proteinExistence type="predicted"/>
<dbReference type="Proteomes" id="UP001203058">
    <property type="component" value="Unassembled WGS sequence"/>
</dbReference>
<dbReference type="NCBIfam" id="TIGR01352">
    <property type="entry name" value="tonB_Cterm"/>
    <property type="match status" value="1"/>
</dbReference>
<feature type="compositionally biased region" description="Gly residues" evidence="5">
    <location>
        <begin position="124"/>
        <end position="141"/>
    </location>
</feature>
<evidence type="ECO:0000256" key="6">
    <source>
        <dbReference type="SAM" id="Phobius"/>
    </source>
</evidence>
<dbReference type="EMBL" id="JAKZHW010000001">
    <property type="protein sequence ID" value="MCH8614799.1"/>
    <property type="molecule type" value="Genomic_DNA"/>
</dbReference>
<feature type="region of interest" description="Disordered" evidence="5">
    <location>
        <begin position="53"/>
        <end position="94"/>
    </location>
</feature>
<feature type="transmembrane region" description="Helical" evidence="6">
    <location>
        <begin position="15"/>
        <end position="36"/>
    </location>
</feature>
<evidence type="ECO:0000256" key="3">
    <source>
        <dbReference type="ARBA" id="ARBA00022989"/>
    </source>
</evidence>
<name>A0ABS9VJT0_9SPHN</name>
<evidence type="ECO:0000313" key="7">
    <source>
        <dbReference type="EMBL" id="MCH8614799.1"/>
    </source>
</evidence>
<protein>
    <submittedName>
        <fullName evidence="7">Energy transducer TonB</fullName>
    </submittedName>
</protein>
<feature type="compositionally biased region" description="Low complexity" evidence="5">
    <location>
        <begin position="109"/>
        <end position="123"/>
    </location>
</feature>
<evidence type="ECO:0000256" key="5">
    <source>
        <dbReference type="SAM" id="MobiDB-lite"/>
    </source>
</evidence>
<evidence type="ECO:0000256" key="4">
    <source>
        <dbReference type="ARBA" id="ARBA00023136"/>
    </source>
</evidence>
<feature type="region of interest" description="Disordered" evidence="5">
    <location>
        <begin position="109"/>
        <end position="141"/>
    </location>
</feature>
<evidence type="ECO:0000313" key="8">
    <source>
        <dbReference type="Proteomes" id="UP001203058"/>
    </source>
</evidence>
<dbReference type="RefSeq" id="WP_241445387.1">
    <property type="nucleotide sequence ID" value="NZ_JAKZHW010000001.1"/>
</dbReference>
<keyword evidence="8" id="KW-1185">Reference proteome</keyword>
<dbReference type="InterPro" id="IPR006260">
    <property type="entry name" value="TonB/TolA_C"/>
</dbReference>
<comment type="caution">
    <text evidence="7">The sequence shown here is derived from an EMBL/GenBank/DDBJ whole genome shotgun (WGS) entry which is preliminary data.</text>
</comment>
<dbReference type="Gene3D" id="3.30.1150.10">
    <property type="match status" value="1"/>
</dbReference>
<organism evidence="7 8">
    <name type="scientific">Sphingomonas telluris</name>
    <dbReference type="NCBI Taxonomy" id="2907998"/>
    <lineage>
        <taxon>Bacteria</taxon>
        <taxon>Pseudomonadati</taxon>
        <taxon>Pseudomonadota</taxon>
        <taxon>Alphaproteobacteria</taxon>
        <taxon>Sphingomonadales</taxon>
        <taxon>Sphingomonadaceae</taxon>
        <taxon>Sphingomonas</taxon>
    </lineage>
</organism>
<gene>
    <name evidence="7" type="ORF">LZ016_01590</name>
</gene>
<reference evidence="7 8" key="1">
    <citation type="submission" date="2022-03" db="EMBL/GenBank/DDBJ databases">
        <authorList>
            <person name="Jo J.-H."/>
            <person name="Im W.-T."/>
        </authorList>
    </citation>
    <scope>NUCLEOTIDE SEQUENCE [LARGE SCALE GENOMIC DNA]</scope>
    <source>
        <strain evidence="7 8">SM33</strain>
    </source>
</reference>
<evidence type="ECO:0000256" key="1">
    <source>
        <dbReference type="ARBA" id="ARBA00004167"/>
    </source>
</evidence>
<sequence length="236" mass="24262">MATYGGTERSDRAKALAGVILVHLALGAIVISGLNVRFVQHAVDRLQTFDIKDVVLPPPLPPPPPPARSEKAKEEAGAPAKKANPTPVVAPKPKIPLPVQPPIVAAPVAGTGSASSSGAAAEGTGTGAGGAGNGRGGGGTGDFSGFTPARLVHNLTRRDYRDLAAGRMPAGRAMLSLQLDADGVPVGCSVARSSGDPYVDAGLCPLVSRRLRFEPARDDEGRPIPYRLNYVANWTL</sequence>
<accession>A0ABS9VJT0</accession>
<comment type="subcellular location">
    <subcellularLocation>
        <location evidence="1">Membrane</location>
        <topology evidence="1">Single-pass membrane protein</topology>
    </subcellularLocation>
</comment>
<evidence type="ECO:0000256" key="2">
    <source>
        <dbReference type="ARBA" id="ARBA00022692"/>
    </source>
</evidence>